<evidence type="ECO:0000313" key="3">
    <source>
        <dbReference type="Proteomes" id="UP000654367"/>
    </source>
</evidence>
<keyword evidence="1" id="KW-0472">Membrane</keyword>
<dbReference type="EMBL" id="BMQV01000042">
    <property type="protein sequence ID" value="GGP64290.1"/>
    <property type="molecule type" value="Genomic_DNA"/>
</dbReference>
<comment type="caution">
    <text evidence="2">The sequence shown here is derived from an EMBL/GenBank/DDBJ whole genome shotgun (WGS) entry which is preliminary data.</text>
</comment>
<keyword evidence="3" id="KW-1185">Reference proteome</keyword>
<proteinExistence type="predicted"/>
<name>A0ABQ2QA20_9GAMM</name>
<keyword evidence="1" id="KW-1133">Transmembrane helix</keyword>
<keyword evidence="1" id="KW-0812">Transmembrane</keyword>
<sequence>MTRKGLWVINIVILLCLLGSVGTIYSLTSKPTNFMLSCSSELFNHGATGSESDHYLLVDLVSKDGLAQINYRYYDLEGNSVGTLAMAGKVNKVDTERQMFDVSVTTKQEYTGKNGQSTPAHYEYLSYISGLNLNQSGMHSLSVQVLERDETKDYAVVLFQPSNTVCGCRLVNQ</sequence>
<dbReference type="Proteomes" id="UP000654367">
    <property type="component" value="Unassembled WGS sequence"/>
</dbReference>
<evidence type="ECO:0000256" key="1">
    <source>
        <dbReference type="SAM" id="Phobius"/>
    </source>
</evidence>
<accession>A0ABQ2QA20</accession>
<reference evidence="3" key="1">
    <citation type="journal article" date="2019" name="Int. J. Syst. Evol. Microbiol.">
        <title>The Global Catalogue of Microorganisms (GCM) 10K type strain sequencing project: providing services to taxonomists for standard genome sequencing and annotation.</title>
        <authorList>
            <consortium name="The Broad Institute Genomics Platform"/>
            <consortium name="The Broad Institute Genome Sequencing Center for Infectious Disease"/>
            <person name="Wu L."/>
            <person name="Ma J."/>
        </authorList>
    </citation>
    <scope>NUCLEOTIDE SEQUENCE [LARGE SCALE GENOMIC DNA]</scope>
    <source>
        <strain evidence="3">JCM 32304</strain>
    </source>
</reference>
<evidence type="ECO:0008006" key="4">
    <source>
        <dbReference type="Google" id="ProtNLM"/>
    </source>
</evidence>
<gene>
    <name evidence="2" type="ORF">GCM10009409_32200</name>
</gene>
<organism evidence="2 3">
    <name type="scientific">Shewanella saliphila</name>
    <dbReference type="NCBI Taxonomy" id="2282698"/>
    <lineage>
        <taxon>Bacteria</taxon>
        <taxon>Pseudomonadati</taxon>
        <taxon>Pseudomonadota</taxon>
        <taxon>Gammaproteobacteria</taxon>
        <taxon>Alteromonadales</taxon>
        <taxon>Shewanellaceae</taxon>
        <taxon>Shewanella</taxon>
    </lineage>
</organism>
<feature type="transmembrane region" description="Helical" evidence="1">
    <location>
        <begin position="6"/>
        <end position="27"/>
    </location>
</feature>
<evidence type="ECO:0000313" key="2">
    <source>
        <dbReference type="EMBL" id="GGP64290.1"/>
    </source>
</evidence>
<dbReference type="RefSeq" id="WP_188922255.1">
    <property type="nucleotide sequence ID" value="NZ_BMQV01000042.1"/>
</dbReference>
<protein>
    <recommendedName>
        <fullName evidence="4">FidL-like membrane protein</fullName>
    </recommendedName>
</protein>